<reference evidence="2 3" key="1">
    <citation type="submission" date="2024-09" db="EMBL/GenBank/DDBJ databases">
        <authorList>
            <person name="Sun Q."/>
            <person name="Mori K."/>
        </authorList>
    </citation>
    <scope>NUCLEOTIDE SEQUENCE [LARGE SCALE GENOMIC DNA]</scope>
    <source>
        <strain evidence="2 3">TBRC 1851</strain>
    </source>
</reference>
<dbReference type="EMBL" id="JBHMQT010000039">
    <property type="protein sequence ID" value="MFC0864300.1"/>
    <property type="molecule type" value="Genomic_DNA"/>
</dbReference>
<evidence type="ECO:0000256" key="1">
    <source>
        <dbReference type="SAM" id="MobiDB-lite"/>
    </source>
</evidence>
<protein>
    <submittedName>
        <fullName evidence="2">Uncharacterized protein</fullName>
    </submittedName>
</protein>
<dbReference type="Proteomes" id="UP001589870">
    <property type="component" value="Unassembled WGS sequence"/>
</dbReference>
<name>A0ABV6U754_9ACTN</name>
<gene>
    <name evidence="2" type="ORF">ACFHYQ_18565</name>
</gene>
<keyword evidence="3" id="KW-1185">Reference proteome</keyword>
<proteinExistence type="predicted"/>
<evidence type="ECO:0000313" key="2">
    <source>
        <dbReference type="EMBL" id="MFC0864300.1"/>
    </source>
</evidence>
<feature type="compositionally biased region" description="Low complexity" evidence="1">
    <location>
        <begin position="67"/>
        <end position="78"/>
    </location>
</feature>
<comment type="caution">
    <text evidence="2">The sequence shown here is derived from an EMBL/GenBank/DDBJ whole genome shotgun (WGS) entry which is preliminary data.</text>
</comment>
<feature type="region of interest" description="Disordered" evidence="1">
    <location>
        <begin position="43"/>
        <end position="78"/>
    </location>
</feature>
<organism evidence="2 3">
    <name type="scientific">Sphaerimonospora cavernae</name>
    <dbReference type="NCBI Taxonomy" id="1740611"/>
    <lineage>
        <taxon>Bacteria</taxon>
        <taxon>Bacillati</taxon>
        <taxon>Actinomycetota</taxon>
        <taxon>Actinomycetes</taxon>
        <taxon>Streptosporangiales</taxon>
        <taxon>Streptosporangiaceae</taxon>
        <taxon>Sphaerimonospora</taxon>
    </lineage>
</organism>
<sequence length="78" mass="8160">MRSDAGRLWASRERSFPVAAERAGAWRTVDADDLRELGQAIAQQESIAEQAGPPGQESTPRQESPVGLGNAAGLAATA</sequence>
<dbReference type="RefSeq" id="WP_394302423.1">
    <property type="nucleotide sequence ID" value="NZ_JBHMQT010000039.1"/>
</dbReference>
<evidence type="ECO:0000313" key="3">
    <source>
        <dbReference type="Proteomes" id="UP001589870"/>
    </source>
</evidence>
<accession>A0ABV6U754</accession>